<proteinExistence type="inferred from homology"/>
<comment type="similarity">
    <text evidence="2">Belongs to the SPP2 family.</text>
</comment>
<keyword evidence="7" id="KW-1185">Reference proteome</keyword>
<sequence length="177" mass="19471">MNFSLKKPTKAPPSRKKLGEEEEQTEQPQKVRQVEAVKSHDPEICLPSNSGWILAAADKQEKHSIDLETAVEQNKYLSKEAVEDMLYEQGLQEHPDPPTAKEYDELSVDDFGAALLRGLGKDPGSIETAKENTSSQARMSTHLGVGAKPGTVASGLIVPLTKRRKKTDHSKSDKIIL</sequence>
<evidence type="ECO:0000256" key="4">
    <source>
        <dbReference type="SAM" id="MobiDB-lite"/>
    </source>
</evidence>
<dbReference type="GO" id="GO:0005634">
    <property type="term" value="C:nucleus"/>
    <property type="evidence" value="ECO:0007669"/>
    <property type="project" value="UniProtKB-SubCell"/>
</dbReference>
<dbReference type="OrthoDB" id="5577072at2759"/>
<dbReference type="Pfam" id="PF12656">
    <property type="entry name" value="G-patch_2"/>
    <property type="match status" value="1"/>
</dbReference>
<feature type="compositionally biased region" description="Basic and acidic residues" evidence="4">
    <location>
        <begin position="32"/>
        <end position="42"/>
    </location>
</feature>
<dbReference type="Proteomes" id="UP000238350">
    <property type="component" value="Unassembled WGS sequence"/>
</dbReference>
<dbReference type="GeneID" id="36515757"/>
<comment type="caution">
    <text evidence="6">The sequence shown here is derived from an EMBL/GenBank/DDBJ whole genome shotgun (WGS) entry which is preliminary data.</text>
</comment>
<dbReference type="AlphaFoldDB" id="A0A2T0FHG8"/>
<evidence type="ECO:0000313" key="7">
    <source>
        <dbReference type="Proteomes" id="UP000238350"/>
    </source>
</evidence>
<evidence type="ECO:0000259" key="5">
    <source>
        <dbReference type="Pfam" id="PF12656"/>
    </source>
</evidence>
<evidence type="ECO:0000256" key="3">
    <source>
        <dbReference type="ARBA" id="ARBA00023242"/>
    </source>
</evidence>
<keyword evidence="3" id="KW-0539">Nucleus</keyword>
<evidence type="ECO:0000313" key="6">
    <source>
        <dbReference type="EMBL" id="PRT54389.1"/>
    </source>
</evidence>
<reference evidence="6 7" key="1">
    <citation type="submission" date="2017-04" db="EMBL/GenBank/DDBJ databases">
        <title>Genome sequencing of [Candida] sorbophila.</title>
        <authorList>
            <person name="Ahn J.O."/>
        </authorList>
    </citation>
    <scope>NUCLEOTIDE SEQUENCE [LARGE SCALE GENOMIC DNA]</scope>
    <source>
        <strain evidence="6 7">DS02</strain>
    </source>
</reference>
<dbReference type="EMBL" id="NDIQ01000021">
    <property type="protein sequence ID" value="PRT54389.1"/>
    <property type="molecule type" value="Genomic_DNA"/>
</dbReference>
<evidence type="ECO:0000256" key="1">
    <source>
        <dbReference type="ARBA" id="ARBA00004123"/>
    </source>
</evidence>
<feature type="region of interest" description="Disordered" evidence="4">
    <location>
        <begin position="1"/>
        <end position="42"/>
    </location>
</feature>
<feature type="domain" description="Spp2/MOS2 G-patch" evidence="5">
    <location>
        <begin position="95"/>
        <end position="149"/>
    </location>
</feature>
<name>A0A2T0FHG8_9ASCO</name>
<accession>A0A2T0FHG8</accession>
<organism evidence="6 7">
    <name type="scientific">Wickerhamiella sorbophila</name>
    <dbReference type="NCBI Taxonomy" id="45607"/>
    <lineage>
        <taxon>Eukaryota</taxon>
        <taxon>Fungi</taxon>
        <taxon>Dikarya</taxon>
        <taxon>Ascomycota</taxon>
        <taxon>Saccharomycotina</taxon>
        <taxon>Dipodascomycetes</taxon>
        <taxon>Dipodascales</taxon>
        <taxon>Trichomonascaceae</taxon>
        <taxon>Wickerhamiella</taxon>
    </lineage>
</organism>
<feature type="compositionally biased region" description="Basic residues" evidence="4">
    <location>
        <begin position="7"/>
        <end position="16"/>
    </location>
</feature>
<gene>
    <name evidence="6" type="ORF">B9G98_02009</name>
</gene>
<feature type="region of interest" description="Disordered" evidence="4">
    <location>
        <begin position="119"/>
        <end position="147"/>
    </location>
</feature>
<protein>
    <recommendedName>
        <fullName evidence="5">Spp2/MOS2 G-patch domain-containing protein</fullName>
    </recommendedName>
</protein>
<evidence type="ECO:0000256" key="2">
    <source>
        <dbReference type="ARBA" id="ARBA00008576"/>
    </source>
</evidence>
<comment type="subcellular location">
    <subcellularLocation>
        <location evidence="1">Nucleus</location>
    </subcellularLocation>
</comment>
<dbReference type="RefSeq" id="XP_024664334.1">
    <property type="nucleotide sequence ID" value="XM_024808566.1"/>
</dbReference>
<dbReference type="InterPro" id="IPR026822">
    <property type="entry name" value="Spp2/MOS2_G-patch"/>
</dbReference>